<protein>
    <submittedName>
        <fullName evidence="3">Uncharacterized protein</fullName>
    </submittedName>
</protein>
<comment type="caution">
    <text evidence="3">The sequence shown here is derived from an EMBL/GenBank/DDBJ whole genome shotgun (WGS) entry which is preliminary data.</text>
</comment>
<name>A0A1Y3B4E8_EURMA</name>
<feature type="transmembrane region" description="Helical" evidence="2">
    <location>
        <begin position="35"/>
        <end position="56"/>
    </location>
</feature>
<gene>
    <name evidence="3" type="ORF">BLA29_012491</name>
</gene>
<keyword evidence="2" id="KW-0812">Transmembrane</keyword>
<evidence type="ECO:0000313" key="3">
    <source>
        <dbReference type="EMBL" id="OTF74783.1"/>
    </source>
</evidence>
<keyword evidence="4" id="KW-1185">Reference proteome</keyword>
<feature type="region of interest" description="Disordered" evidence="1">
    <location>
        <begin position="1"/>
        <end position="27"/>
    </location>
</feature>
<dbReference type="Proteomes" id="UP000194236">
    <property type="component" value="Unassembled WGS sequence"/>
</dbReference>
<accession>A0A1Y3B4E8</accession>
<evidence type="ECO:0000256" key="2">
    <source>
        <dbReference type="SAM" id="Phobius"/>
    </source>
</evidence>
<evidence type="ECO:0000313" key="4">
    <source>
        <dbReference type="Proteomes" id="UP000194236"/>
    </source>
</evidence>
<reference evidence="3 4" key="1">
    <citation type="submission" date="2017-03" db="EMBL/GenBank/DDBJ databases">
        <title>Genome Survey of Euroglyphus maynei.</title>
        <authorList>
            <person name="Arlian L.G."/>
            <person name="Morgan M.S."/>
            <person name="Rider S.D."/>
        </authorList>
    </citation>
    <scope>NUCLEOTIDE SEQUENCE [LARGE SCALE GENOMIC DNA]</scope>
    <source>
        <strain evidence="3">Arlian Lab</strain>
        <tissue evidence="3">Whole body</tissue>
    </source>
</reference>
<keyword evidence="2" id="KW-1133">Transmembrane helix</keyword>
<dbReference type="AlphaFoldDB" id="A0A1Y3B4E8"/>
<organism evidence="3 4">
    <name type="scientific">Euroglyphus maynei</name>
    <name type="common">Mayne's house dust mite</name>
    <dbReference type="NCBI Taxonomy" id="6958"/>
    <lineage>
        <taxon>Eukaryota</taxon>
        <taxon>Metazoa</taxon>
        <taxon>Ecdysozoa</taxon>
        <taxon>Arthropoda</taxon>
        <taxon>Chelicerata</taxon>
        <taxon>Arachnida</taxon>
        <taxon>Acari</taxon>
        <taxon>Acariformes</taxon>
        <taxon>Sarcoptiformes</taxon>
        <taxon>Astigmata</taxon>
        <taxon>Psoroptidia</taxon>
        <taxon>Analgoidea</taxon>
        <taxon>Pyroglyphidae</taxon>
        <taxon>Pyroglyphinae</taxon>
        <taxon>Euroglyphus</taxon>
    </lineage>
</organism>
<evidence type="ECO:0000256" key="1">
    <source>
        <dbReference type="SAM" id="MobiDB-lite"/>
    </source>
</evidence>
<feature type="non-terminal residue" evidence="3">
    <location>
        <position position="1"/>
    </location>
</feature>
<dbReference type="EMBL" id="MUJZ01045274">
    <property type="protein sequence ID" value="OTF74783.1"/>
    <property type="molecule type" value="Genomic_DNA"/>
</dbReference>
<keyword evidence="2" id="KW-0472">Membrane</keyword>
<sequence>IPVATSSRYSNVSLSGESTPGPNGSTNISTRPCDLAFFGLMFLAINIICSASGTLINFGSRCVPPPPGNKPNMTSGNENTVLLLLTAIR</sequence>
<proteinExistence type="predicted"/>